<evidence type="ECO:0000313" key="3">
    <source>
        <dbReference type="Proteomes" id="UP000299084"/>
    </source>
</evidence>
<sequence length="713" mass="74568">MPLPHPSGIIILVIPHFKGTSVLDSSPGELGIPPSVDPGLLAPSPPAFAQNLTLGSRGGGMSSARKGLKHTDGKDSCGLGLEVSSGGPGCDSVWAGAEAPGGRVLTWCRARRMGAYYSEMCGMDPPGLGLRGDGAGLIPGVEGRIPGLRFSLSLGEKIRKMRSGLGVMAAVEVWVLEQHLGGAGDWDVAGGAGVGGEERDGWSLPREIHPQLALHSHFKCLMLRASPLVPKSLLPRPLGESTMLGFSSARAGRAPAVEELSLEQQPDMNQVGGEESGGWCGRVRVRVKVGVGTMVEGKQGLRLGSWRRSLTCPRCRSHLRTLTASGGPHTYPSPLPLRPPGGCKRACGIGKSQHEASHLVSCGLDYMPLSYELYVRHGGWGGVVMQGHTAGASLTGRDLGLQGARRVLWGLWQSDEGVTRSGSWVDRIRRGWRGVAGRAQPVGPRPPAAQSGALGSPVTSGPQLCAKPPIPGFSPSKRGNKDPTGRGAAEQRWGTVQSFVIQAGPLTSGSSSSISQQLPLPGFLSLSRSLGSGLCLARAGTPVVWGVGGGGGSAAEGWAAGEGWHRGLRTHLRESGGEAATWGILRCLKGSDEFREVGEFQRCLGVPGIPENPRNGGSRDFERAIGVLWNKIISVLGSEGGPGGFSQGVSLGRCSGRGGSHWASWWRQVFLGLGEGDLTKSGRQPTWEEKGKYWGGPSIRPSALTLPSLPAFP</sequence>
<comment type="caution">
    <text evidence="2">The sequence shown here is derived from an EMBL/GenBank/DDBJ whole genome shotgun (WGS) entry which is preliminary data.</text>
</comment>
<proteinExistence type="predicted"/>
<dbReference type="AlphaFoldDB" id="A0A5N4BXB8"/>
<accession>A0A5N4BXB8</accession>
<evidence type="ECO:0000313" key="2">
    <source>
        <dbReference type="EMBL" id="KAB1251263.1"/>
    </source>
</evidence>
<dbReference type="EMBL" id="JWIN03000083">
    <property type="protein sequence ID" value="KAB1251263.1"/>
    <property type="molecule type" value="Genomic_DNA"/>
</dbReference>
<name>A0A5N4BXB8_CAMDR</name>
<evidence type="ECO:0000256" key="1">
    <source>
        <dbReference type="SAM" id="MobiDB-lite"/>
    </source>
</evidence>
<reference evidence="2 3" key="1">
    <citation type="journal article" date="2019" name="Mol. Ecol. Resour.">
        <title>Improving Illumina assemblies with Hi-C and long reads: an example with the North African dromedary.</title>
        <authorList>
            <person name="Elbers J.P."/>
            <person name="Rogers M.F."/>
            <person name="Perelman P.L."/>
            <person name="Proskuryakova A.A."/>
            <person name="Serdyukova N.A."/>
            <person name="Johnson W.E."/>
            <person name="Horin P."/>
            <person name="Corander J."/>
            <person name="Murphy D."/>
            <person name="Burger P.A."/>
        </authorList>
    </citation>
    <scope>NUCLEOTIDE SEQUENCE [LARGE SCALE GENOMIC DNA]</scope>
    <source>
        <strain evidence="2">Drom800</strain>
        <tissue evidence="2">Blood</tissue>
    </source>
</reference>
<dbReference type="Proteomes" id="UP000299084">
    <property type="component" value="Unassembled WGS sequence"/>
</dbReference>
<organism evidence="2 3">
    <name type="scientific">Camelus dromedarius</name>
    <name type="common">Dromedary</name>
    <name type="synonym">Arabian camel</name>
    <dbReference type="NCBI Taxonomy" id="9838"/>
    <lineage>
        <taxon>Eukaryota</taxon>
        <taxon>Metazoa</taxon>
        <taxon>Chordata</taxon>
        <taxon>Craniata</taxon>
        <taxon>Vertebrata</taxon>
        <taxon>Euteleostomi</taxon>
        <taxon>Mammalia</taxon>
        <taxon>Eutheria</taxon>
        <taxon>Laurasiatheria</taxon>
        <taxon>Artiodactyla</taxon>
        <taxon>Tylopoda</taxon>
        <taxon>Camelidae</taxon>
        <taxon>Camelus</taxon>
    </lineage>
</organism>
<gene>
    <name evidence="2" type="ORF">Cadr_000031150</name>
</gene>
<keyword evidence="3" id="KW-1185">Reference proteome</keyword>
<feature type="region of interest" description="Disordered" evidence="1">
    <location>
        <begin position="436"/>
        <end position="490"/>
    </location>
</feature>
<protein>
    <submittedName>
        <fullName evidence="2">Uncharacterized protein</fullName>
    </submittedName>
</protein>